<dbReference type="CDD" id="cd04080">
    <property type="entry name" value="CBM6_cellulase-like"/>
    <property type="match status" value="1"/>
</dbReference>
<comment type="caution">
    <text evidence="2">The sequence shown here is derived from an EMBL/GenBank/DDBJ whole genome shotgun (WGS) entry which is preliminary data.</text>
</comment>
<evidence type="ECO:0000313" key="2">
    <source>
        <dbReference type="EMBL" id="MFD2519912.1"/>
    </source>
</evidence>
<dbReference type="EMBL" id="JBHULC010000004">
    <property type="protein sequence ID" value="MFD2519912.1"/>
    <property type="molecule type" value="Genomic_DNA"/>
</dbReference>
<evidence type="ECO:0000259" key="1">
    <source>
        <dbReference type="PROSITE" id="PS51175"/>
    </source>
</evidence>
<feature type="domain" description="CBM6" evidence="1">
    <location>
        <begin position="76"/>
        <end position="215"/>
    </location>
</feature>
<keyword evidence="3" id="KW-1185">Reference proteome</keyword>
<organism evidence="2 3">
    <name type="scientific">Emticicia soli</name>
    <dbReference type="NCBI Taxonomy" id="2027878"/>
    <lineage>
        <taxon>Bacteria</taxon>
        <taxon>Pseudomonadati</taxon>
        <taxon>Bacteroidota</taxon>
        <taxon>Cytophagia</taxon>
        <taxon>Cytophagales</taxon>
        <taxon>Leadbetterellaceae</taxon>
        <taxon>Emticicia</taxon>
    </lineage>
</organism>
<dbReference type="PROSITE" id="PS51175">
    <property type="entry name" value="CBM6"/>
    <property type="match status" value="1"/>
</dbReference>
<gene>
    <name evidence="2" type="ORF">ACFSR2_03390</name>
</gene>
<dbReference type="InterPro" id="IPR008979">
    <property type="entry name" value="Galactose-bd-like_sf"/>
</dbReference>
<name>A0ABW5J4B0_9BACT</name>
<sequence>MKLYLSLVISIVLLACTQKQVPHSAGQAWQNKIQQIPGKIECEFYNQGGEGIAYHDTDSLNNGSGKLNPANGSYLNEFRMNEGVDISYTKANDIDNTKYNKVMPELNKLYVGWTENSEWIKYYVNVNETGIYTVGLMYTANGDGAISLDIDGKPIAENLKVVSTNDPNEPVAWRQWHHWNKAENLAEVKLKKGIHTLTLHTVAHGNMNYDYLEFRKK</sequence>
<accession>A0ABW5J4B0</accession>
<dbReference type="Proteomes" id="UP001597510">
    <property type="component" value="Unassembled WGS sequence"/>
</dbReference>
<reference evidence="3" key="1">
    <citation type="journal article" date="2019" name="Int. J. Syst. Evol. Microbiol.">
        <title>The Global Catalogue of Microorganisms (GCM) 10K type strain sequencing project: providing services to taxonomists for standard genome sequencing and annotation.</title>
        <authorList>
            <consortium name="The Broad Institute Genomics Platform"/>
            <consortium name="The Broad Institute Genome Sequencing Center for Infectious Disease"/>
            <person name="Wu L."/>
            <person name="Ma J."/>
        </authorList>
    </citation>
    <scope>NUCLEOTIDE SEQUENCE [LARGE SCALE GENOMIC DNA]</scope>
    <source>
        <strain evidence="3">KCTC 52344</strain>
    </source>
</reference>
<dbReference type="SUPFAM" id="SSF49785">
    <property type="entry name" value="Galactose-binding domain-like"/>
    <property type="match status" value="1"/>
</dbReference>
<proteinExistence type="predicted"/>
<dbReference type="Gene3D" id="2.60.120.260">
    <property type="entry name" value="Galactose-binding domain-like"/>
    <property type="match status" value="1"/>
</dbReference>
<dbReference type="RefSeq" id="WP_340235319.1">
    <property type="nucleotide sequence ID" value="NZ_JBBEWC010000004.1"/>
</dbReference>
<dbReference type="PROSITE" id="PS51257">
    <property type="entry name" value="PROKAR_LIPOPROTEIN"/>
    <property type="match status" value="1"/>
</dbReference>
<dbReference type="InterPro" id="IPR005084">
    <property type="entry name" value="CBM6"/>
</dbReference>
<evidence type="ECO:0000313" key="3">
    <source>
        <dbReference type="Proteomes" id="UP001597510"/>
    </source>
</evidence>
<protein>
    <recommendedName>
        <fullName evidence="1">CBM6 domain-containing protein</fullName>
    </recommendedName>
</protein>